<dbReference type="STRING" id="983506.L8WXW1"/>
<keyword evidence="11" id="KW-0812">Transmembrane</keyword>
<keyword evidence="5 8" id="KW-0119">Carbohydrate metabolism</keyword>
<evidence type="ECO:0000256" key="9">
    <source>
        <dbReference type="RuleBase" id="RU361166"/>
    </source>
</evidence>
<dbReference type="AlphaFoldDB" id="L8WXW1"/>
<proteinExistence type="inferred from homology"/>
<dbReference type="PROSITE" id="PS00698">
    <property type="entry name" value="GH9_3"/>
    <property type="match status" value="1"/>
</dbReference>
<dbReference type="EC" id="3.2.1.4" evidence="9"/>
<keyword evidence="6 8" id="KW-0326">Glycosidase</keyword>
<evidence type="ECO:0000259" key="12">
    <source>
        <dbReference type="Pfam" id="PF00759"/>
    </source>
</evidence>
<keyword evidence="14" id="KW-1185">Reference proteome</keyword>
<comment type="catalytic activity">
    <reaction evidence="1 9">
        <text>Endohydrolysis of (1-&gt;4)-beta-D-glucosidic linkages in cellulose, lichenin and cereal beta-D-glucans.</text>
        <dbReference type="EC" id="3.2.1.4"/>
    </reaction>
</comment>
<evidence type="ECO:0000256" key="5">
    <source>
        <dbReference type="ARBA" id="ARBA00023277"/>
    </source>
</evidence>
<dbReference type="OrthoDB" id="10257085at2759"/>
<feature type="region of interest" description="Disordered" evidence="10">
    <location>
        <begin position="113"/>
        <end position="136"/>
    </location>
</feature>
<comment type="similarity">
    <text evidence="2 8 9">Belongs to the glycosyl hydrolase 9 (cellulase E) family.</text>
</comment>
<keyword evidence="7 8" id="KW-0624">Polysaccharide degradation</keyword>
<name>L8WXW1_THACA</name>
<keyword evidence="4 9" id="KW-0136">Cellulose degradation</keyword>
<dbReference type="InterPro" id="IPR008928">
    <property type="entry name" value="6-hairpin_glycosidase_sf"/>
</dbReference>
<protein>
    <recommendedName>
        <fullName evidence="9">Endoglucanase</fullName>
        <ecNumber evidence="9">3.2.1.4</ecNumber>
    </recommendedName>
</protein>
<dbReference type="InterPro" id="IPR001701">
    <property type="entry name" value="Glyco_hydro_9"/>
</dbReference>
<dbReference type="InterPro" id="IPR012341">
    <property type="entry name" value="6hp_glycosidase-like_sf"/>
</dbReference>
<dbReference type="EMBL" id="AFRT01001006">
    <property type="protein sequence ID" value="ELU41662.1"/>
    <property type="molecule type" value="Genomic_DNA"/>
</dbReference>
<evidence type="ECO:0000256" key="3">
    <source>
        <dbReference type="ARBA" id="ARBA00022801"/>
    </source>
</evidence>
<dbReference type="InterPro" id="IPR033126">
    <property type="entry name" value="Glyco_hydro_9_Asp/Glu_AS"/>
</dbReference>
<accession>L8WXW1</accession>
<dbReference type="Gene3D" id="1.50.10.10">
    <property type="match status" value="1"/>
</dbReference>
<feature type="transmembrane region" description="Helical" evidence="11">
    <location>
        <begin position="235"/>
        <end position="257"/>
    </location>
</feature>
<organism evidence="13 14">
    <name type="scientific">Thanatephorus cucumeris (strain AG1-IA)</name>
    <name type="common">Rice sheath blight fungus</name>
    <name type="synonym">Rhizoctonia solani</name>
    <dbReference type="NCBI Taxonomy" id="983506"/>
    <lineage>
        <taxon>Eukaryota</taxon>
        <taxon>Fungi</taxon>
        <taxon>Dikarya</taxon>
        <taxon>Basidiomycota</taxon>
        <taxon>Agaricomycotina</taxon>
        <taxon>Agaricomycetes</taxon>
        <taxon>Cantharellales</taxon>
        <taxon>Ceratobasidiaceae</taxon>
        <taxon>Rhizoctonia</taxon>
        <taxon>Rhizoctonia solani AG-1</taxon>
    </lineage>
</organism>
<dbReference type="PANTHER" id="PTHR22298">
    <property type="entry name" value="ENDO-1,4-BETA-GLUCANASE"/>
    <property type="match status" value="1"/>
</dbReference>
<evidence type="ECO:0000256" key="10">
    <source>
        <dbReference type="SAM" id="MobiDB-lite"/>
    </source>
</evidence>
<gene>
    <name evidence="13" type="ORF">AG1IA_04323</name>
</gene>
<reference evidence="13 14" key="1">
    <citation type="journal article" date="2013" name="Nat. Commun.">
        <title>The evolution and pathogenic mechanisms of the rice sheath blight pathogen.</title>
        <authorList>
            <person name="Zheng A."/>
            <person name="Lin R."/>
            <person name="Xu L."/>
            <person name="Qin P."/>
            <person name="Tang C."/>
            <person name="Ai P."/>
            <person name="Zhang D."/>
            <person name="Liu Y."/>
            <person name="Sun Z."/>
            <person name="Feng H."/>
            <person name="Wang Y."/>
            <person name="Chen Y."/>
            <person name="Liang X."/>
            <person name="Fu R."/>
            <person name="Li Q."/>
            <person name="Zhang J."/>
            <person name="Yu X."/>
            <person name="Xie Z."/>
            <person name="Ding L."/>
            <person name="Guan P."/>
            <person name="Tang J."/>
            <person name="Liang Y."/>
            <person name="Wang S."/>
            <person name="Deng Q."/>
            <person name="Li S."/>
            <person name="Zhu J."/>
            <person name="Wang L."/>
            <person name="Liu H."/>
            <person name="Li P."/>
        </authorList>
    </citation>
    <scope>NUCLEOTIDE SEQUENCE [LARGE SCALE GENOMIC DNA]</scope>
    <source>
        <strain evidence="14">AG-1 IA</strain>
    </source>
</reference>
<evidence type="ECO:0000256" key="11">
    <source>
        <dbReference type="SAM" id="Phobius"/>
    </source>
</evidence>
<dbReference type="Proteomes" id="UP000011668">
    <property type="component" value="Unassembled WGS sequence"/>
</dbReference>
<dbReference type="Pfam" id="PF00759">
    <property type="entry name" value="Glyco_hydro_9"/>
    <property type="match status" value="1"/>
</dbReference>
<comment type="caution">
    <text evidence="13">The sequence shown here is derived from an EMBL/GenBank/DDBJ whole genome shotgun (WGS) entry which is preliminary data.</text>
</comment>
<evidence type="ECO:0000256" key="4">
    <source>
        <dbReference type="ARBA" id="ARBA00023001"/>
    </source>
</evidence>
<dbReference type="GO" id="GO:0030245">
    <property type="term" value="P:cellulose catabolic process"/>
    <property type="evidence" value="ECO:0007669"/>
    <property type="project" value="UniProtKB-KW"/>
</dbReference>
<evidence type="ECO:0000256" key="2">
    <source>
        <dbReference type="ARBA" id="ARBA00007072"/>
    </source>
</evidence>
<evidence type="ECO:0000256" key="6">
    <source>
        <dbReference type="ARBA" id="ARBA00023295"/>
    </source>
</evidence>
<sequence length="267" mass="28300">MLAQLASAQPQMLPSSSSLSNWQSEAEGYLDRIVNGKGRGYLTNGGLLYYDGDSDSVSLNPSLNAAMLMLHYAPLATSSEKRNAYTSYARGQIAYALGKNPMNVHPVVPYVVGSNPNSPSNPHSAPASGGSDITNINSSPPQMAHVLYGAVIGGPDKNDNYFDIRDDWPQTEVALDYNAPLLTIAAASVMTEAEDPYFTRLQEGAYASVKPSGMPCDAMYPCKGGRGGLSRAGTIALAVVLSIVGLLIILAFVYLFLASKRKKSGKA</sequence>
<keyword evidence="11" id="KW-1133">Transmembrane helix</keyword>
<dbReference type="SUPFAM" id="SSF48208">
    <property type="entry name" value="Six-hairpin glycosidases"/>
    <property type="match status" value="1"/>
</dbReference>
<feature type="active site" evidence="8">
    <location>
        <position position="172"/>
    </location>
</feature>
<evidence type="ECO:0000313" key="13">
    <source>
        <dbReference type="EMBL" id="ELU41662.1"/>
    </source>
</evidence>
<evidence type="ECO:0000313" key="14">
    <source>
        <dbReference type="Proteomes" id="UP000011668"/>
    </source>
</evidence>
<keyword evidence="3 8" id="KW-0378">Hydrolase</keyword>
<evidence type="ECO:0000256" key="1">
    <source>
        <dbReference type="ARBA" id="ARBA00000966"/>
    </source>
</evidence>
<dbReference type="GO" id="GO:0008810">
    <property type="term" value="F:cellulase activity"/>
    <property type="evidence" value="ECO:0007669"/>
    <property type="project" value="UniProtKB-EC"/>
</dbReference>
<evidence type="ECO:0000256" key="7">
    <source>
        <dbReference type="ARBA" id="ARBA00023326"/>
    </source>
</evidence>
<feature type="compositionally biased region" description="Low complexity" evidence="10">
    <location>
        <begin position="113"/>
        <end position="131"/>
    </location>
</feature>
<feature type="domain" description="Glycoside hydrolase family 9" evidence="12">
    <location>
        <begin position="11"/>
        <end position="183"/>
    </location>
</feature>
<dbReference type="HOGENOM" id="CLU_1042746_0_0_1"/>
<feature type="active site" evidence="8">
    <location>
        <position position="163"/>
    </location>
</feature>
<keyword evidence="11" id="KW-0472">Membrane</keyword>
<evidence type="ECO:0000256" key="8">
    <source>
        <dbReference type="PROSITE-ProRule" id="PRU10060"/>
    </source>
</evidence>